<evidence type="ECO:0000256" key="2">
    <source>
        <dbReference type="ARBA" id="ARBA00029447"/>
    </source>
</evidence>
<sequence length="572" mass="61613">MQWMDNLKVPVKLGLMVAVGIIGMLLIGWSAYSALSKAQRDMTFMYATSLTGMERAQEARFQIRRAHALAVEMMTSDEMDFLKKTKGTYDEAVKNADKAVADYAAIKEDNPKIIEMTKAIQTDWESLKKENAVVVQYTLELKNAEAFQHTQTKSVPVMLRLTKTLDELNEVEHQRAETLDKQNDADTAAAIRDMLLECVIVLVVLVVVSYIVMKGVMAPIEMMIAGCRKMKDGDFRITANPVQRGDEFGIVADAFFQMRKTIGELMQTTNESAQQLAASSEELTASAHQAAQAAGSVAQSVGQASHAVTEQGNFVSEAGEAIKEQNSSLETLNKTADDVVSYAGHANSRATEGGRNVNAAVEQIISVEKIVNGSAVTVDKLGQSSQEIGQIVETISGIANQTNLLALNAAIEAARAGEHGRGFAVVADEVRKLAEESQNAAQRITTLISGIQKDTAEAVSSMKSGSEAVQAGSRAVSELRDTFAQIEEATNGVAERARLMLEELRVVAAEANSIDAKTKSIADNGKLISSEMASVSAASEEQSASAEEIASASESLAQLAQELQNSLERFEY</sequence>
<dbReference type="PRINTS" id="PR00260">
    <property type="entry name" value="CHEMTRNSDUCR"/>
</dbReference>
<protein>
    <submittedName>
        <fullName evidence="7">Methyl-accepting chemotaxis protein</fullName>
    </submittedName>
</protein>
<evidence type="ECO:0000259" key="5">
    <source>
        <dbReference type="PROSITE" id="PS50111"/>
    </source>
</evidence>
<keyword evidence="4" id="KW-0812">Transmembrane</keyword>
<dbReference type="GO" id="GO:0004888">
    <property type="term" value="F:transmembrane signaling receptor activity"/>
    <property type="evidence" value="ECO:0007669"/>
    <property type="project" value="InterPro"/>
</dbReference>
<dbReference type="EMBL" id="FRBC01000001">
    <property type="protein sequence ID" value="SHK25972.1"/>
    <property type="molecule type" value="Genomic_DNA"/>
</dbReference>
<evidence type="ECO:0000256" key="1">
    <source>
        <dbReference type="ARBA" id="ARBA00023224"/>
    </source>
</evidence>
<keyword evidence="4" id="KW-0472">Membrane</keyword>
<dbReference type="SUPFAM" id="SSF58104">
    <property type="entry name" value="Methyl-accepting chemotaxis protein (MCP) signaling domain"/>
    <property type="match status" value="1"/>
</dbReference>
<dbReference type="SMART" id="SM00304">
    <property type="entry name" value="HAMP"/>
    <property type="match status" value="2"/>
</dbReference>
<dbReference type="GO" id="GO:0007165">
    <property type="term" value="P:signal transduction"/>
    <property type="evidence" value="ECO:0007669"/>
    <property type="project" value="UniProtKB-KW"/>
</dbReference>
<dbReference type="PANTHER" id="PTHR32089">
    <property type="entry name" value="METHYL-ACCEPTING CHEMOTAXIS PROTEIN MCPB"/>
    <property type="match status" value="1"/>
</dbReference>
<dbReference type="PROSITE" id="PS50111">
    <property type="entry name" value="CHEMOTAXIS_TRANSDUC_2"/>
    <property type="match status" value="1"/>
</dbReference>
<evidence type="ECO:0000256" key="3">
    <source>
        <dbReference type="PROSITE-ProRule" id="PRU00284"/>
    </source>
</evidence>
<dbReference type="GO" id="GO:0016020">
    <property type="term" value="C:membrane"/>
    <property type="evidence" value="ECO:0007669"/>
    <property type="project" value="InterPro"/>
</dbReference>
<dbReference type="InterPro" id="IPR004089">
    <property type="entry name" value="MCPsignal_dom"/>
</dbReference>
<dbReference type="InterPro" id="IPR003660">
    <property type="entry name" value="HAMP_dom"/>
</dbReference>
<evidence type="ECO:0000313" key="7">
    <source>
        <dbReference type="EMBL" id="SHK25972.1"/>
    </source>
</evidence>
<dbReference type="Proteomes" id="UP000184263">
    <property type="component" value="Unassembled WGS sequence"/>
</dbReference>
<dbReference type="InterPro" id="IPR024478">
    <property type="entry name" value="HlyB_4HB_MCP"/>
</dbReference>
<dbReference type="GO" id="GO:0006935">
    <property type="term" value="P:chemotaxis"/>
    <property type="evidence" value="ECO:0007669"/>
    <property type="project" value="InterPro"/>
</dbReference>
<feature type="transmembrane region" description="Helical" evidence="4">
    <location>
        <begin position="13"/>
        <end position="35"/>
    </location>
</feature>
<accession>A0A1M6R0H6</accession>
<dbReference type="OrthoDB" id="1674885at2"/>
<evidence type="ECO:0000256" key="4">
    <source>
        <dbReference type="SAM" id="Phobius"/>
    </source>
</evidence>
<keyword evidence="1 3" id="KW-0807">Transducer</keyword>
<dbReference type="Pfam" id="PF12729">
    <property type="entry name" value="4HB_MCP_1"/>
    <property type="match status" value="1"/>
</dbReference>
<dbReference type="PANTHER" id="PTHR32089:SF112">
    <property type="entry name" value="LYSOZYME-LIKE PROTEIN-RELATED"/>
    <property type="match status" value="1"/>
</dbReference>
<dbReference type="Pfam" id="PF00015">
    <property type="entry name" value="MCPsignal"/>
    <property type="match status" value="1"/>
</dbReference>
<feature type="domain" description="Methyl-accepting transducer" evidence="5">
    <location>
        <begin position="286"/>
        <end position="557"/>
    </location>
</feature>
<comment type="similarity">
    <text evidence="2">Belongs to the methyl-accepting chemotaxis (MCP) protein family.</text>
</comment>
<dbReference type="Pfam" id="PF00672">
    <property type="entry name" value="HAMP"/>
    <property type="match status" value="1"/>
</dbReference>
<evidence type="ECO:0000259" key="6">
    <source>
        <dbReference type="PROSITE" id="PS50885"/>
    </source>
</evidence>
<reference evidence="7 8" key="1">
    <citation type="submission" date="2016-11" db="EMBL/GenBank/DDBJ databases">
        <authorList>
            <person name="Jaros S."/>
            <person name="Januszkiewicz K."/>
            <person name="Wedrychowicz H."/>
        </authorList>
    </citation>
    <scope>NUCLEOTIDE SEQUENCE [LARGE SCALE GENOMIC DNA]</scope>
    <source>
        <strain evidence="7 8">HD4</strain>
    </source>
</reference>
<name>A0A1M6R0H6_SELRU</name>
<dbReference type="Gene3D" id="6.10.340.10">
    <property type="match status" value="1"/>
</dbReference>
<feature type="domain" description="HAMP" evidence="6">
    <location>
        <begin position="214"/>
        <end position="267"/>
    </location>
</feature>
<dbReference type="SMART" id="SM00283">
    <property type="entry name" value="MA"/>
    <property type="match status" value="1"/>
</dbReference>
<proteinExistence type="inferred from homology"/>
<gene>
    <name evidence="7" type="ORF">SAMN05216582_10187</name>
</gene>
<feature type="transmembrane region" description="Helical" evidence="4">
    <location>
        <begin position="194"/>
        <end position="213"/>
    </location>
</feature>
<dbReference type="CDD" id="cd11386">
    <property type="entry name" value="MCP_signal"/>
    <property type="match status" value="1"/>
</dbReference>
<keyword evidence="4" id="KW-1133">Transmembrane helix</keyword>
<dbReference type="RefSeq" id="WP_073087862.1">
    <property type="nucleotide sequence ID" value="NZ_FRBC01000001.1"/>
</dbReference>
<dbReference type="AlphaFoldDB" id="A0A1M6R0H6"/>
<dbReference type="CDD" id="cd06225">
    <property type="entry name" value="HAMP"/>
    <property type="match status" value="1"/>
</dbReference>
<dbReference type="PROSITE" id="PS50885">
    <property type="entry name" value="HAMP"/>
    <property type="match status" value="1"/>
</dbReference>
<dbReference type="InterPro" id="IPR004090">
    <property type="entry name" value="Chemotax_Me-accpt_rcpt"/>
</dbReference>
<dbReference type="Gene3D" id="1.10.287.950">
    <property type="entry name" value="Methyl-accepting chemotaxis protein"/>
    <property type="match status" value="1"/>
</dbReference>
<evidence type="ECO:0000313" key="8">
    <source>
        <dbReference type="Proteomes" id="UP000184263"/>
    </source>
</evidence>
<organism evidence="7 8">
    <name type="scientific">Selenomonas ruminantium</name>
    <dbReference type="NCBI Taxonomy" id="971"/>
    <lineage>
        <taxon>Bacteria</taxon>
        <taxon>Bacillati</taxon>
        <taxon>Bacillota</taxon>
        <taxon>Negativicutes</taxon>
        <taxon>Selenomonadales</taxon>
        <taxon>Selenomonadaceae</taxon>
        <taxon>Selenomonas</taxon>
    </lineage>
</organism>